<sequence length="168" mass="18823">MAKWSKALKSHYTWGVIWSAQRAFRPLITPNRDSNPDLPVIGNPVYYESDALDHSVTAAGLTELINCQGLPVRRNVSIYNQAVKLRLETKGIVSCLTEITTSRTYQRYIRNGEETTDCGGYGLHENLAHAIQLCLLVEWYHNPRSGYLDASGTIQVHGTIVRVLQHSA</sequence>
<dbReference type="InterPro" id="IPR040708">
    <property type="entry name" value="DUF5636"/>
</dbReference>
<dbReference type="AlphaFoldDB" id="A0A7R9E3D3"/>
<name>A0A7R9E3D3_9NEOP</name>
<reference evidence="2" key="1">
    <citation type="submission" date="2020-11" db="EMBL/GenBank/DDBJ databases">
        <authorList>
            <person name="Tran Van P."/>
        </authorList>
    </citation>
    <scope>NUCLEOTIDE SEQUENCE</scope>
</reference>
<accession>A0A7R9E3D3</accession>
<feature type="domain" description="DUF5636" evidence="1">
    <location>
        <begin position="81"/>
        <end position="166"/>
    </location>
</feature>
<evidence type="ECO:0000259" key="1">
    <source>
        <dbReference type="Pfam" id="PF18686"/>
    </source>
</evidence>
<proteinExistence type="predicted"/>
<dbReference type="EMBL" id="OB792973">
    <property type="protein sequence ID" value="CAD7425505.1"/>
    <property type="molecule type" value="Genomic_DNA"/>
</dbReference>
<evidence type="ECO:0000313" key="2">
    <source>
        <dbReference type="EMBL" id="CAD7425505.1"/>
    </source>
</evidence>
<dbReference type="Pfam" id="PF18686">
    <property type="entry name" value="DUF5636"/>
    <property type="match status" value="1"/>
</dbReference>
<organism evidence="2">
    <name type="scientific">Timema monikensis</name>
    <dbReference type="NCBI Taxonomy" id="170555"/>
    <lineage>
        <taxon>Eukaryota</taxon>
        <taxon>Metazoa</taxon>
        <taxon>Ecdysozoa</taxon>
        <taxon>Arthropoda</taxon>
        <taxon>Hexapoda</taxon>
        <taxon>Insecta</taxon>
        <taxon>Pterygota</taxon>
        <taxon>Neoptera</taxon>
        <taxon>Polyneoptera</taxon>
        <taxon>Phasmatodea</taxon>
        <taxon>Timematodea</taxon>
        <taxon>Timematoidea</taxon>
        <taxon>Timematidae</taxon>
        <taxon>Timema</taxon>
    </lineage>
</organism>
<protein>
    <recommendedName>
        <fullName evidence="1">DUF5636 domain-containing protein</fullName>
    </recommendedName>
</protein>
<gene>
    <name evidence="2" type="ORF">TMSB3V08_LOCUS2414</name>
</gene>